<dbReference type="EMBL" id="JBGFUD010014588">
    <property type="protein sequence ID" value="MFH4983957.1"/>
    <property type="molecule type" value="Genomic_DNA"/>
</dbReference>
<dbReference type="AlphaFoldDB" id="A0ABD6F2V3"/>
<dbReference type="PROSITE" id="PS00022">
    <property type="entry name" value="EGF_1"/>
    <property type="match status" value="1"/>
</dbReference>
<evidence type="ECO:0000313" key="5">
    <source>
        <dbReference type="Proteomes" id="UP001608902"/>
    </source>
</evidence>
<organism evidence="4 5">
    <name type="scientific">Gnathostoma spinigerum</name>
    <dbReference type="NCBI Taxonomy" id="75299"/>
    <lineage>
        <taxon>Eukaryota</taxon>
        <taxon>Metazoa</taxon>
        <taxon>Ecdysozoa</taxon>
        <taxon>Nematoda</taxon>
        <taxon>Chromadorea</taxon>
        <taxon>Rhabditida</taxon>
        <taxon>Spirurina</taxon>
        <taxon>Gnathostomatomorpha</taxon>
        <taxon>Gnathostomatoidea</taxon>
        <taxon>Gnathostomatidae</taxon>
        <taxon>Gnathostoma</taxon>
    </lineage>
</organism>
<dbReference type="Gene3D" id="2.10.25.10">
    <property type="entry name" value="Laminin"/>
    <property type="match status" value="1"/>
</dbReference>
<reference evidence="4 5" key="1">
    <citation type="submission" date="2024-08" db="EMBL/GenBank/DDBJ databases">
        <title>Gnathostoma spinigerum genome.</title>
        <authorList>
            <person name="Gonzalez-Bertolin B."/>
            <person name="Monzon S."/>
            <person name="Zaballos A."/>
            <person name="Jimenez P."/>
            <person name="Dekumyoy P."/>
            <person name="Varona S."/>
            <person name="Cuesta I."/>
            <person name="Sumanam S."/>
            <person name="Adisakwattana P."/>
            <person name="Gasser R.B."/>
            <person name="Hernandez-Gonzalez A."/>
            <person name="Young N.D."/>
            <person name="Perteguer M.J."/>
        </authorList>
    </citation>
    <scope>NUCLEOTIDE SEQUENCE [LARGE SCALE GENOMIC DNA]</scope>
    <source>
        <strain evidence="4">AL3</strain>
        <tissue evidence="4">Liver</tissue>
    </source>
</reference>
<evidence type="ECO:0000256" key="2">
    <source>
        <dbReference type="SAM" id="SignalP"/>
    </source>
</evidence>
<sequence>MYLLYLLFLNIGITRSQTVTKDIIDFCDPRDPYSCGSSGVCMARKTGNRCRCPEGYMGKACQRMSSLSKFHS</sequence>
<evidence type="ECO:0000313" key="4">
    <source>
        <dbReference type="EMBL" id="MFH4983957.1"/>
    </source>
</evidence>
<comment type="caution">
    <text evidence="4">The sequence shown here is derived from an EMBL/GenBank/DDBJ whole genome shotgun (WGS) entry which is preliminary data.</text>
</comment>
<keyword evidence="2" id="KW-0732">Signal</keyword>
<dbReference type="PROSITE" id="PS01186">
    <property type="entry name" value="EGF_2"/>
    <property type="match status" value="1"/>
</dbReference>
<proteinExistence type="predicted"/>
<keyword evidence="1" id="KW-1015">Disulfide bond</keyword>
<gene>
    <name evidence="4" type="ORF">AB6A40_010666</name>
</gene>
<keyword evidence="1" id="KW-0245">EGF-like domain</keyword>
<feature type="chain" id="PRO_5044804347" description="EGF-like domain-containing protein" evidence="2">
    <location>
        <begin position="17"/>
        <end position="72"/>
    </location>
</feature>
<name>A0ABD6F2V3_9BILA</name>
<feature type="signal peptide" evidence="2">
    <location>
        <begin position="1"/>
        <end position="16"/>
    </location>
</feature>
<protein>
    <recommendedName>
        <fullName evidence="3">EGF-like domain-containing protein</fullName>
    </recommendedName>
</protein>
<keyword evidence="5" id="KW-1185">Reference proteome</keyword>
<dbReference type="InterPro" id="IPR000742">
    <property type="entry name" value="EGF"/>
</dbReference>
<dbReference type="PROSITE" id="PS50026">
    <property type="entry name" value="EGF_3"/>
    <property type="match status" value="1"/>
</dbReference>
<feature type="domain" description="EGF-like" evidence="3">
    <location>
        <begin position="23"/>
        <end position="62"/>
    </location>
</feature>
<accession>A0ABD6F2V3</accession>
<evidence type="ECO:0000259" key="3">
    <source>
        <dbReference type="PROSITE" id="PS50026"/>
    </source>
</evidence>
<dbReference type="SUPFAM" id="SSF57196">
    <property type="entry name" value="EGF/Laminin"/>
    <property type="match status" value="1"/>
</dbReference>
<evidence type="ECO:0000256" key="1">
    <source>
        <dbReference type="PROSITE-ProRule" id="PRU00076"/>
    </source>
</evidence>
<dbReference type="Proteomes" id="UP001608902">
    <property type="component" value="Unassembled WGS sequence"/>
</dbReference>
<comment type="caution">
    <text evidence="1">Lacks conserved residue(s) required for the propagation of feature annotation.</text>
</comment>
<feature type="disulfide bond" evidence="1">
    <location>
        <begin position="52"/>
        <end position="61"/>
    </location>
</feature>